<comment type="similarity">
    <text evidence="2">Belongs to the comF family.</text>
</comment>
<name>A0AB34IFE7_PRYPA</name>
<dbReference type="EMBL" id="JBGBPQ010000027">
    <property type="protein sequence ID" value="KAL1498565.1"/>
    <property type="molecule type" value="Genomic_DNA"/>
</dbReference>
<dbReference type="InterPro" id="IPR055401">
    <property type="entry name" value="CEMIP_beta-hel_dom"/>
</dbReference>
<feature type="compositionally biased region" description="Low complexity" evidence="3">
    <location>
        <begin position="1123"/>
        <end position="1165"/>
    </location>
</feature>
<evidence type="ECO:0000259" key="4">
    <source>
        <dbReference type="PROSITE" id="PS51484"/>
    </source>
</evidence>
<reference evidence="5 6" key="1">
    <citation type="journal article" date="2024" name="Science">
        <title>Giant polyketide synthase enzymes in the biosynthesis of giant marine polyether toxins.</title>
        <authorList>
            <person name="Fallon T.R."/>
            <person name="Shende V.V."/>
            <person name="Wierzbicki I.H."/>
            <person name="Pendleton A.L."/>
            <person name="Watervoot N.F."/>
            <person name="Auber R.P."/>
            <person name="Gonzalez D.J."/>
            <person name="Wisecaver J.H."/>
            <person name="Moore B.S."/>
        </authorList>
    </citation>
    <scope>NUCLEOTIDE SEQUENCE [LARGE SCALE GENOMIC DNA]</scope>
    <source>
        <strain evidence="5 6">12B1</strain>
    </source>
</reference>
<dbReference type="PANTHER" id="PTHR47687">
    <property type="entry name" value="G8 DOMAIN-CONTAINING PROTEIN DDB_G0288475-RELATED"/>
    <property type="match status" value="1"/>
</dbReference>
<evidence type="ECO:0000256" key="1">
    <source>
        <dbReference type="ARBA" id="ARBA00023180"/>
    </source>
</evidence>
<dbReference type="PANTHER" id="PTHR47687:SF4">
    <property type="entry name" value="G8 DOMAIN-CONTAINING PROTEIN DDB_G0286311-RELATED"/>
    <property type="match status" value="1"/>
</dbReference>
<feature type="domain" description="G8" evidence="4">
    <location>
        <begin position="113"/>
        <end position="237"/>
    </location>
</feature>
<dbReference type="Pfam" id="PF24606">
    <property type="entry name" value="CEMIP_beta-hel"/>
    <property type="match status" value="1"/>
</dbReference>
<proteinExistence type="inferred from homology"/>
<dbReference type="PROSITE" id="PS51484">
    <property type="entry name" value="G8"/>
    <property type="match status" value="1"/>
</dbReference>
<evidence type="ECO:0000313" key="5">
    <source>
        <dbReference type="EMBL" id="KAL1498565.1"/>
    </source>
</evidence>
<keyword evidence="1" id="KW-0325">Glycoprotein</keyword>
<dbReference type="SMART" id="SM01225">
    <property type="entry name" value="G8"/>
    <property type="match status" value="1"/>
</dbReference>
<evidence type="ECO:0000256" key="2">
    <source>
        <dbReference type="ARBA" id="ARBA00038413"/>
    </source>
</evidence>
<dbReference type="AlphaFoldDB" id="A0AB34IFE7"/>
<keyword evidence="6" id="KW-1185">Reference proteome</keyword>
<evidence type="ECO:0000256" key="3">
    <source>
        <dbReference type="SAM" id="MobiDB-lite"/>
    </source>
</evidence>
<protein>
    <recommendedName>
        <fullName evidence="4">G8 domain-containing protein</fullName>
    </recommendedName>
</protein>
<dbReference type="InterPro" id="IPR052334">
    <property type="entry name" value="G8_domain-comF-like"/>
</dbReference>
<comment type="caution">
    <text evidence="5">The sequence shown here is derived from an EMBL/GenBank/DDBJ whole genome shotgun (WGS) entry which is preliminary data.</text>
</comment>
<sequence length="1204" mass="129657">MTNCRLCFSSSRPFNCRARRLPAFTRAACVCVCLFAHEEQHSTRPEEWRLLWRMWRALTLHCLLLAWHARAQITPDSSELVQLAEPSDVPPSTDPAVNCPHLQQGLLEWLAPSTWPSLASPTAGDVTLPENSRVLLSATPAHTVYGVITVPASSELIIGSSAAGIELRAAGISVYGALRVGSETCRLQTAVTITLYGTRPDSASTTTRDAWHKGIFVSGVLDVHGKRYFRTWSRLAAPAVRGQTQLLLQHEVNWEAGQTIILTTTELKDSRDWHRNEELTIASVALAPSPGVGALVTLTSAVQYQHHASEAYQAEVGLLSRKVKIQGAADSEPTDTTPVACRSPSPIWSWSLSSADTIPCPDSYLTGFGGHVMVSGTAATGRVSGVELYRMGQTNVLGRYPMHFHMMGEEGGRRSYLRDSSIHRSFYRCVSVHGTHYSTISQNVAYDVIGHCYYLEDGIEENNVIEYNLGAHVHFLGIPPGVPGQFLNDIDQSENMILPADSTASPFYITNANNAVVGNAASGGWAGFSFPALPKPVKLHRTQTSVTPEARTILQFDGNSAHSSGYWWENAGAIYFGGRLWHPNAGDALRYNPGRQSPARATCTVEPCTINSACDCWAAYHAPTVLTNTKVFLSRGTGVGHWGSRPELVLFEAHDVGLAASILGNGGRIDQALVRCRTGNAIEAPGYGANSQNYLARWKGSGFEWYDTHQAHIVTRITFRNCGVRRAVNQPLDGCGDGSSNCRATSSVWGMLTHSDEHVPEFMQATALVRYEACGRRFRMINFVADNGNALNNGMSSSVSERYQSWLDADGSASGSDKPTIIASASADADEWWRLDGACVLNSEESLWHCERRDARQVGSLVFVWDAEAHARVGGAVCANGIAGVPCTPVGGVSHWGRDGALPLTLNGQVTGPLGGYGWHVHWTAGAPRTLRLERVQVSSSTSLLLSLPYPASVSGFTVAAHAPSWCSSNARTSCVSTFRAVGSVEEVRASQGDTYYWSGSRLYIRVVQPSADYTGTPDWRVVPDEQLGAAARPYERNSIKITRYSWFTYTLIQANCVASTVNPAFCSELPVNSTTPPQPCRTGFTQTAYDQCCDSTSCEGPGGVPSTPISSLVITSPPPTTAAPTAAPTTAPTASPTQAPTSSPTSSPTSGPTVAPTVSPTAAPTPAPLSCRVTPQLQGQRCSCRYIWESLSTEPTGAHFVCS</sequence>
<evidence type="ECO:0000313" key="6">
    <source>
        <dbReference type="Proteomes" id="UP001515480"/>
    </source>
</evidence>
<dbReference type="InterPro" id="IPR019316">
    <property type="entry name" value="G8_domain"/>
</dbReference>
<organism evidence="5 6">
    <name type="scientific">Prymnesium parvum</name>
    <name type="common">Toxic golden alga</name>
    <dbReference type="NCBI Taxonomy" id="97485"/>
    <lineage>
        <taxon>Eukaryota</taxon>
        <taxon>Haptista</taxon>
        <taxon>Haptophyta</taxon>
        <taxon>Prymnesiophyceae</taxon>
        <taxon>Prymnesiales</taxon>
        <taxon>Prymnesiaceae</taxon>
        <taxon>Prymnesium</taxon>
    </lineage>
</organism>
<accession>A0AB34IFE7</accession>
<dbReference type="Pfam" id="PF10162">
    <property type="entry name" value="G8"/>
    <property type="match status" value="1"/>
</dbReference>
<gene>
    <name evidence="5" type="ORF">AB1Y20_013884</name>
</gene>
<dbReference type="Proteomes" id="UP001515480">
    <property type="component" value="Unassembled WGS sequence"/>
</dbReference>
<feature type="region of interest" description="Disordered" evidence="3">
    <location>
        <begin position="1110"/>
        <end position="1168"/>
    </location>
</feature>